<comment type="catalytic activity">
    <reaction evidence="7">
        <text>cyclobutadipyrimidine (in DNA) = 2 pyrimidine residues (in DNA).</text>
        <dbReference type="EC" id="4.1.99.3"/>
    </reaction>
</comment>
<dbReference type="PANTHER" id="PTHR11455:SF9">
    <property type="entry name" value="CRYPTOCHROME CIRCADIAN CLOCK 5 ISOFORM X1"/>
    <property type="match status" value="1"/>
</dbReference>
<evidence type="ECO:0000256" key="10">
    <source>
        <dbReference type="RuleBase" id="RU004182"/>
    </source>
</evidence>
<evidence type="ECO:0000256" key="7">
    <source>
        <dbReference type="ARBA" id="ARBA00033999"/>
    </source>
</evidence>
<dbReference type="GO" id="GO:0003904">
    <property type="term" value="F:deoxyribodipyrimidine photo-lyase activity"/>
    <property type="evidence" value="ECO:0007669"/>
    <property type="project" value="UniProtKB-EC"/>
</dbReference>
<feature type="site" description="Electron transfer via tryptophanyl radical" evidence="9">
    <location>
        <position position="361"/>
    </location>
</feature>
<feature type="domain" description="Photolyase/cryptochrome alpha/beta" evidence="12">
    <location>
        <begin position="3"/>
        <end position="132"/>
    </location>
</feature>
<dbReference type="Pfam" id="PF03441">
    <property type="entry name" value="FAD_binding_7"/>
    <property type="match status" value="1"/>
</dbReference>
<proteinExistence type="inferred from homology"/>
<dbReference type="Gene3D" id="3.40.50.620">
    <property type="entry name" value="HUPs"/>
    <property type="match status" value="1"/>
</dbReference>
<dbReference type="PRINTS" id="PR00147">
    <property type="entry name" value="DNAPHOTLYASE"/>
</dbReference>
<comment type="cofactor">
    <cofactor evidence="1">
        <name>(6R)-5,10-methylene-5,6,7,8-tetrahydrofolate</name>
        <dbReference type="ChEBI" id="CHEBI:15636"/>
    </cofactor>
</comment>
<dbReference type="AlphaFoldDB" id="A0A518BVK1"/>
<dbReference type="Proteomes" id="UP000320386">
    <property type="component" value="Chromosome"/>
</dbReference>
<evidence type="ECO:0000256" key="3">
    <source>
        <dbReference type="ARBA" id="ARBA00014046"/>
    </source>
</evidence>
<dbReference type="PROSITE" id="PS00394">
    <property type="entry name" value="DNA_PHOTOLYASES_1_1"/>
    <property type="match status" value="1"/>
</dbReference>
<dbReference type="EC" id="4.1.99.3" evidence="2"/>
<dbReference type="PANTHER" id="PTHR11455">
    <property type="entry name" value="CRYPTOCHROME"/>
    <property type="match status" value="1"/>
</dbReference>
<dbReference type="FunFam" id="1.10.579.10:FF:000003">
    <property type="entry name" value="Deoxyribodipyrimidine photo-lyase"/>
    <property type="match status" value="1"/>
</dbReference>
<dbReference type="GO" id="GO:0003677">
    <property type="term" value="F:DNA binding"/>
    <property type="evidence" value="ECO:0007669"/>
    <property type="project" value="TreeGrafter"/>
</dbReference>
<dbReference type="SUPFAM" id="SSF52425">
    <property type="entry name" value="Cryptochrome/photolyase, N-terminal domain"/>
    <property type="match status" value="1"/>
</dbReference>
<sequence>MSDGTIVWLRRDLRLSDQPALRFAIERGGPVIPVYIESFKEEGRWAPGGAHRWWLHESLGSLASDLEGVGSRLVIRRGEALAQLRALVKETGADAVVWCRRYEPLVIERDKAVKSSLCEEGVTVETFNGSLLFEPWTVMNQQEKPYQVYSPFSRNALDQDEPERPLSRPRKLESPESWPESLGIDDLGLLPEVKWYQRMAEVWEPGEKGARKRLKAFVGERSVDYKSERDRPDLEGTSRLSPYLHHGELSPRQAWHAVLDGLPEGSSRRDVMKYLKELLWREFGYHLLYHFPQTPERPLREKYASFPWRDAPQDLRAWQKGQTGYPIVDAGMRQLWATGWMHNRVRMIVASVLVKQLLITWEEGAAWFWDTLVDGDLANNTLGWQWAGGCGADAAPYFRVFNPVLQGEKFDPEGAYTRLWVPELKEVPQKWLFKPWEAPKEVLEQAGVQLGQTYPEPIVDPKAGRERALEAFEVVKG</sequence>
<organism evidence="13 14">
    <name type="scientific">Mucisphaera calidilacus</name>
    <dbReference type="NCBI Taxonomy" id="2527982"/>
    <lineage>
        <taxon>Bacteria</taxon>
        <taxon>Pseudomonadati</taxon>
        <taxon>Planctomycetota</taxon>
        <taxon>Phycisphaerae</taxon>
        <taxon>Phycisphaerales</taxon>
        <taxon>Phycisphaeraceae</taxon>
        <taxon>Mucisphaera</taxon>
    </lineage>
</organism>
<name>A0A518BVK1_9BACT</name>
<comment type="cofactor">
    <cofactor evidence="8">
        <name>FAD</name>
        <dbReference type="ChEBI" id="CHEBI:57692"/>
    </cofactor>
    <text evidence="8">Binds 1 FAD per subunit.</text>
</comment>
<dbReference type="OrthoDB" id="9772484at2"/>
<feature type="binding site" evidence="8">
    <location>
        <begin position="237"/>
        <end position="241"/>
    </location>
    <ligand>
        <name>FAD</name>
        <dbReference type="ChEBI" id="CHEBI:57692"/>
    </ligand>
</feature>
<dbReference type="Gene3D" id="1.10.579.10">
    <property type="entry name" value="DNA Cyclobutane Dipyrimidine Photolyase, subunit A, domain 3"/>
    <property type="match status" value="1"/>
</dbReference>
<feature type="site" description="Electron transfer via tryptophanyl radical" evidence="9">
    <location>
        <position position="384"/>
    </location>
</feature>
<feature type="compositionally biased region" description="Basic and acidic residues" evidence="11">
    <location>
        <begin position="162"/>
        <end position="174"/>
    </location>
</feature>
<dbReference type="InterPro" id="IPR018394">
    <property type="entry name" value="DNA_photolyase_1_CS_C"/>
</dbReference>
<dbReference type="InterPro" id="IPR002081">
    <property type="entry name" value="Cryptochrome/DNA_photolyase_1"/>
</dbReference>
<dbReference type="InterPro" id="IPR005101">
    <property type="entry name" value="Cryptochr/Photolyase_FAD-bd"/>
</dbReference>
<evidence type="ECO:0000256" key="8">
    <source>
        <dbReference type="PIRSR" id="PIRSR602081-1"/>
    </source>
</evidence>
<dbReference type="InterPro" id="IPR014729">
    <property type="entry name" value="Rossmann-like_a/b/a_fold"/>
</dbReference>
<keyword evidence="14" id="KW-1185">Reference proteome</keyword>
<feature type="binding site" evidence="8">
    <location>
        <begin position="374"/>
        <end position="376"/>
    </location>
    <ligand>
        <name>FAD</name>
        <dbReference type="ChEBI" id="CHEBI:57692"/>
    </ligand>
</feature>
<evidence type="ECO:0000256" key="4">
    <source>
        <dbReference type="ARBA" id="ARBA00022630"/>
    </source>
</evidence>
<feature type="region of interest" description="Disordered" evidence="11">
    <location>
        <begin position="153"/>
        <end position="180"/>
    </location>
</feature>
<keyword evidence="13" id="KW-0456">Lyase</keyword>
<evidence type="ECO:0000256" key="1">
    <source>
        <dbReference type="ARBA" id="ARBA00001932"/>
    </source>
</evidence>
<comment type="similarity">
    <text evidence="10">Belongs to the DNA photolyase family.</text>
</comment>
<reference evidence="13 14" key="1">
    <citation type="submission" date="2019-02" db="EMBL/GenBank/DDBJ databases">
        <title>Deep-cultivation of Planctomycetes and their phenomic and genomic characterization uncovers novel biology.</title>
        <authorList>
            <person name="Wiegand S."/>
            <person name="Jogler M."/>
            <person name="Boedeker C."/>
            <person name="Pinto D."/>
            <person name="Vollmers J."/>
            <person name="Rivas-Marin E."/>
            <person name="Kohn T."/>
            <person name="Peeters S.H."/>
            <person name="Heuer A."/>
            <person name="Rast P."/>
            <person name="Oberbeckmann S."/>
            <person name="Bunk B."/>
            <person name="Jeske O."/>
            <person name="Meyerdierks A."/>
            <person name="Storesund J.E."/>
            <person name="Kallscheuer N."/>
            <person name="Luecker S."/>
            <person name="Lage O.M."/>
            <person name="Pohl T."/>
            <person name="Merkel B.J."/>
            <person name="Hornburger P."/>
            <person name="Mueller R.-W."/>
            <person name="Bruemmer F."/>
            <person name="Labrenz M."/>
            <person name="Spormann A.M."/>
            <person name="Op den Camp H."/>
            <person name="Overmann J."/>
            <person name="Amann R."/>
            <person name="Jetten M.S.M."/>
            <person name="Mascher T."/>
            <person name="Medema M.H."/>
            <person name="Devos D.P."/>
            <person name="Kaster A.-K."/>
            <person name="Ovreas L."/>
            <person name="Rohde M."/>
            <person name="Galperin M.Y."/>
            <person name="Jogler C."/>
        </authorList>
    </citation>
    <scope>NUCLEOTIDE SEQUENCE [LARGE SCALE GENOMIC DNA]</scope>
    <source>
        <strain evidence="13 14">Pan265</strain>
    </source>
</reference>
<dbReference type="RefSeq" id="WP_145445117.1">
    <property type="nucleotide sequence ID" value="NZ_CP036280.1"/>
</dbReference>
<dbReference type="SUPFAM" id="SSF48173">
    <property type="entry name" value="Cryptochrome/photolyase FAD-binding domain"/>
    <property type="match status" value="1"/>
</dbReference>
<protein>
    <recommendedName>
        <fullName evidence="3">Deoxyribodipyrimidine photo-lyase</fullName>
        <ecNumber evidence="2">4.1.99.3</ecNumber>
    </recommendedName>
</protein>
<dbReference type="InterPro" id="IPR036134">
    <property type="entry name" value="Crypto/Photolyase_FAD-like_sf"/>
</dbReference>
<evidence type="ECO:0000313" key="13">
    <source>
        <dbReference type="EMBL" id="QDU70977.1"/>
    </source>
</evidence>
<evidence type="ECO:0000256" key="11">
    <source>
        <dbReference type="SAM" id="MobiDB-lite"/>
    </source>
</evidence>
<evidence type="ECO:0000256" key="2">
    <source>
        <dbReference type="ARBA" id="ARBA00013149"/>
    </source>
</evidence>
<dbReference type="KEGG" id="mcad:Pan265_08210"/>
<feature type="binding site" evidence="8">
    <location>
        <position position="274"/>
    </location>
    <ligand>
        <name>FAD</name>
        <dbReference type="ChEBI" id="CHEBI:57692"/>
    </ligand>
</feature>
<dbReference type="GO" id="GO:0071949">
    <property type="term" value="F:FAD binding"/>
    <property type="evidence" value="ECO:0007669"/>
    <property type="project" value="TreeGrafter"/>
</dbReference>
<accession>A0A518BVK1</accession>
<evidence type="ECO:0000259" key="12">
    <source>
        <dbReference type="PROSITE" id="PS51645"/>
    </source>
</evidence>
<evidence type="ECO:0000313" key="14">
    <source>
        <dbReference type="Proteomes" id="UP000320386"/>
    </source>
</evidence>
<dbReference type="InterPro" id="IPR006050">
    <property type="entry name" value="DNA_photolyase_N"/>
</dbReference>
<evidence type="ECO:0000256" key="6">
    <source>
        <dbReference type="ARBA" id="ARBA00022991"/>
    </source>
</evidence>
<dbReference type="PROSITE" id="PS51645">
    <property type="entry name" value="PHR_CRY_ALPHA_BETA"/>
    <property type="match status" value="1"/>
</dbReference>
<feature type="binding site" evidence="8">
    <location>
        <position position="225"/>
    </location>
    <ligand>
        <name>FAD</name>
        <dbReference type="ChEBI" id="CHEBI:57692"/>
    </ligand>
</feature>
<dbReference type="Pfam" id="PF00875">
    <property type="entry name" value="DNA_photolyase"/>
    <property type="match status" value="1"/>
</dbReference>
<dbReference type="EMBL" id="CP036280">
    <property type="protein sequence ID" value="QDU70977.1"/>
    <property type="molecule type" value="Genomic_DNA"/>
</dbReference>
<dbReference type="Gene3D" id="1.25.40.80">
    <property type="match status" value="1"/>
</dbReference>
<dbReference type="GO" id="GO:0000719">
    <property type="term" value="P:photoreactive repair"/>
    <property type="evidence" value="ECO:0007669"/>
    <property type="project" value="UniProtKB-ARBA"/>
</dbReference>
<evidence type="ECO:0000256" key="9">
    <source>
        <dbReference type="PIRSR" id="PIRSR602081-2"/>
    </source>
</evidence>
<dbReference type="InterPro" id="IPR036155">
    <property type="entry name" value="Crypto/Photolyase_N_sf"/>
</dbReference>
<keyword evidence="6 10" id="KW-0157">Chromophore</keyword>
<feature type="site" description="Electron transfer via tryptophanyl radical" evidence="9">
    <location>
        <position position="308"/>
    </location>
</feature>
<keyword evidence="5 8" id="KW-0274">FAD</keyword>
<evidence type="ECO:0000256" key="5">
    <source>
        <dbReference type="ARBA" id="ARBA00022827"/>
    </source>
</evidence>
<keyword evidence="4 8" id="KW-0285">Flavoprotein</keyword>
<gene>
    <name evidence="13" type="primary">phrB</name>
    <name evidence="13" type="ORF">Pan265_08210</name>
</gene>